<dbReference type="AlphaFoldDB" id="A0A2U1FMC4"/>
<dbReference type="Pfam" id="PF04717">
    <property type="entry name" value="Phage_base_V"/>
    <property type="match status" value="1"/>
</dbReference>
<dbReference type="Gene3D" id="2.40.50.230">
    <property type="entry name" value="Gp5 N-terminal domain"/>
    <property type="match status" value="1"/>
</dbReference>
<evidence type="ECO:0000259" key="1">
    <source>
        <dbReference type="Pfam" id="PF04717"/>
    </source>
</evidence>
<comment type="caution">
    <text evidence="2">The sequence shown here is derived from an EMBL/GenBank/DDBJ whole genome shotgun (WGS) entry which is preliminary data.</text>
</comment>
<dbReference type="EMBL" id="QEKY01000003">
    <property type="protein sequence ID" value="PVZ13317.1"/>
    <property type="molecule type" value="Genomic_DNA"/>
</dbReference>
<reference evidence="2 3" key="1">
    <citation type="submission" date="2018-04" db="EMBL/GenBank/DDBJ databases">
        <title>Genomic Encyclopedia of Type Strains, Phase IV (KMG-IV): sequencing the most valuable type-strain genomes for metagenomic binning, comparative biology and taxonomic classification.</title>
        <authorList>
            <person name="Goeker M."/>
        </authorList>
    </citation>
    <scope>NUCLEOTIDE SEQUENCE [LARGE SCALE GENOMIC DNA]</scope>
    <source>
        <strain evidence="2 3">DSM 28520</strain>
    </source>
</reference>
<keyword evidence="3" id="KW-1185">Reference proteome</keyword>
<feature type="domain" description="Gp5/Type VI secretion system Vgr protein OB-fold" evidence="1">
    <location>
        <begin position="372"/>
        <end position="451"/>
    </location>
</feature>
<dbReference type="Pfam" id="PF05954">
    <property type="entry name" value="Phage_GPD"/>
    <property type="match status" value="1"/>
</dbReference>
<dbReference type="InterPro" id="IPR006531">
    <property type="entry name" value="Gp5/Vgr_OB"/>
</dbReference>
<dbReference type="RefSeq" id="WP_243405625.1">
    <property type="nucleotide sequence ID" value="NZ_QEKY01000003.1"/>
</dbReference>
<name>A0A2U1FMC4_9PORP</name>
<organism evidence="2 3">
    <name type="scientific">Porphyromonas loveana</name>
    <dbReference type="NCBI Taxonomy" id="1884669"/>
    <lineage>
        <taxon>Bacteria</taxon>
        <taxon>Pseudomonadati</taxon>
        <taxon>Bacteroidota</taxon>
        <taxon>Bacteroidia</taxon>
        <taxon>Bacteroidales</taxon>
        <taxon>Porphyromonadaceae</taxon>
        <taxon>Porphyromonas</taxon>
    </lineage>
</organism>
<dbReference type="SUPFAM" id="SSF69255">
    <property type="entry name" value="gp5 N-terminal domain-like"/>
    <property type="match status" value="1"/>
</dbReference>
<evidence type="ECO:0000313" key="3">
    <source>
        <dbReference type="Proteomes" id="UP000245462"/>
    </source>
</evidence>
<dbReference type="SUPFAM" id="SSF69279">
    <property type="entry name" value="Phage tail proteins"/>
    <property type="match status" value="1"/>
</dbReference>
<proteinExistence type="predicted"/>
<dbReference type="SUPFAM" id="SSF69349">
    <property type="entry name" value="Phage fibre proteins"/>
    <property type="match status" value="1"/>
</dbReference>
<sequence length="622" mass="70186">MELSLNPVKPKVRFDGEEFLFESLILEQKMNSCHYFEVVKEFFSQDEMWKAKPVELVGMIGSRVLIYLEHLDGSHPYEFSGWVTDVQIDSWEDFVDSSDYRHRSNKVRIIGQGDVVKLDGATTMNSFVDCSLSSIVKQTTRDSRFEVKCNPKHKALLPYAMQYGESKFEFLNRLSCTYGELFYYDGRTLFFGTPDDPKSEDLYVDQDLTSLRTSSSAVPRKYIGYGYLPVENQFVRTPACFERNDKHWLIDTVTKRSDYLFPDKGIVEAGTSAYHDSHIYDMADNRRSDAAGRMMNIEGETRTCRIKLGGLVNVFFPLKMDVPWLGQYRIIQINHRVDKNGNYSNHFVAIPSRYEYVPERFTHKLIAYPEVATVSDNNDPKGQGRVQVQFHWQKPLSLTTNWLRVQTPDAGSSDKVSGNRGLVTIPEVGDQVMVGFEHGDPHRPFVMGSLFHGKNGKGGDTGNHLKSISTRSGHHIVFNDDEQGDWSITIKDQGGNIIHLDTKGKNIEISTPETLTVNAKNISLNVLENMSTHIGKNNSLTVGETNAETVQGMKNTTVSGDLNVFVSGSLVENIEGDVYSDTKQGKTVVNGDHGIDSKVNGTFYREAQKKIRNNGGENSSFF</sequence>
<dbReference type="InterPro" id="IPR037026">
    <property type="entry name" value="Vgr_OB-fold_dom_sf"/>
</dbReference>
<gene>
    <name evidence="2" type="ORF">C7382_10310</name>
</gene>
<dbReference type="Gene3D" id="3.55.50.10">
    <property type="entry name" value="Baseplate protein-like domains"/>
    <property type="match status" value="1"/>
</dbReference>
<dbReference type="GeneID" id="94550081"/>
<protein>
    <submittedName>
        <fullName evidence="2">Uncharacterized protein involved in type VI secretion and phage assembly</fullName>
    </submittedName>
</protein>
<evidence type="ECO:0000313" key="2">
    <source>
        <dbReference type="EMBL" id="PVZ13317.1"/>
    </source>
</evidence>
<dbReference type="Proteomes" id="UP000245462">
    <property type="component" value="Unassembled WGS sequence"/>
</dbReference>
<accession>A0A2U1FMC4</accession>